<evidence type="ECO:0000313" key="7">
    <source>
        <dbReference type="Proteomes" id="UP000732377"/>
    </source>
</evidence>
<organism evidence="6 7">
    <name type="scientific">Symbiobacterium thermophilum</name>
    <dbReference type="NCBI Taxonomy" id="2734"/>
    <lineage>
        <taxon>Bacteria</taxon>
        <taxon>Bacillati</taxon>
        <taxon>Bacillota</taxon>
        <taxon>Clostridia</taxon>
        <taxon>Eubacteriales</taxon>
        <taxon>Symbiobacteriaceae</taxon>
        <taxon>Symbiobacterium</taxon>
    </lineage>
</organism>
<comment type="catalytic activity">
    <reaction evidence="5">
        <text>a 2'-deoxyadenosine in DNA + S-adenosyl-L-methionine = an N(6)-methyl-2'-deoxyadenosine in DNA + S-adenosyl-L-homocysteine + H(+)</text>
        <dbReference type="Rhea" id="RHEA:15197"/>
        <dbReference type="Rhea" id="RHEA-COMP:12418"/>
        <dbReference type="Rhea" id="RHEA-COMP:12419"/>
        <dbReference type="ChEBI" id="CHEBI:15378"/>
        <dbReference type="ChEBI" id="CHEBI:57856"/>
        <dbReference type="ChEBI" id="CHEBI:59789"/>
        <dbReference type="ChEBI" id="CHEBI:90615"/>
        <dbReference type="ChEBI" id="CHEBI:90616"/>
        <dbReference type="EC" id="2.1.1.72"/>
    </reaction>
</comment>
<gene>
    <name evidence="6" type="ORF">CWE10_06965</name>
</gene>
<dbReference type="InterPro" id="IPR029063">
    <property type="entry name" value="SAM-dependent_MTases_sf"/>
</dbReference>
<dbReference type="PRINTS" id="PR00505">
    <property type="entry name" value="D12N6MTFRASE"/>
</dbReference>
<comment type="caution">
    <text evidence="6">The sequence shown here is derived from an EMBL/GenBank/DDBJ whole genome shotgun (WGS) entry which is preliminary data.</text>
</comment>
<dbReference type="GO" id="GO:0032259">
    <property type="term" value="P:methylation"/>
    <property type="evidence" value="ECO:0007669"/>
    <property type="project" value="UniProtKB-KW"/>
</dbReference>
<dbReference type="InterPro" id="IPR002052">
    <property type="entry name" value="DNA_methylase_N6_adenine_CS"/>
</dbReference>
<evidence type="ECO:0000256" key="3">
    <source>
        <dbReference type="ARBA" id="ARBA00022679"/>
    </source>
</evidence>
<name>A0A953I8H9_SYMTR</name>
<dbReference type="SUPFAM" id="SSF53335">
    <property type="entry name" value="S-adenosyl-L-methionine-dependent methyltransferases"/>
    <property type="match status" value="1"/>
</dbReference>
<keyword evidence="4" id="KW-0949">S-adenosyl-L-methionine</keyword>
<dbReference type="GO" id="GO:0003676">
    <property type="term" value="F:nucleic acid binding"/>
    <property type="evidence" value="ECO:0007669"/>
    <property type="project" value="InterPro"/>
</dbReference>
<dbReference type="EC" id="2.1.1.72" evidence="1"/>
<evidence type="ECO:0000313" key="6">
    <source>
        <dbReference type="EMBL" id="MBY6275954.1"/>
    </source>
</evidence>
<evidence type="ECO:0000256" key="5">
    <source>
        <dbReference type="ARBA" id="ARBA00047942"/>
    </source>
</evidence>
<evidence type="ECO:0000256" key="4">
    <source>
        <dbReference type="ARBA" id="ARBA00022691"/>
    </source>
</evidence>
<dbReference type="Proteomes" id="UP000732377">
    <property type="component" value="Unassembled WGS sequence"/>
</dbReference>
<dbReference type="GO" id="GO:0009307">
    <property type="term" value="P:DNA restriction-modification system"/>
    <property type="evidence" value="ECO:0007669"/>
    <property type="project" value="InterPro"/>
</dbReference>
<accession>A0A953I8H9</accession>
<dbReference type="Pfam" id="PF02086">
    <property type="entry name" value="MethyltransfD12"/>
    <property type="match status" value="1"/>
</dbReference>
<dbReference type="PROSITE" id="PS00092">
    <property type="entry name" value="N6_MTASE"/>
    <property type="match status" value="1"/>
</dbReference>
<dbReference type="RefSeq" id="WP_273378853.1">
    <property type="nucleotide sequence ID" value="NZ_PIUK01000049.1"/>
</dbReference>
<sequence length="347" mass="39590">MKPLWVQNRKYIGSKHNLLPFIEQVVAERAPEARSLADPFTGSAVVAYHFAARGLTVAAADNLYHNYIAARCFLGGRPGEVRWDRVAELIAHLNRLPPEQGYCWREYGGTYFTPENAGRIDAVREQIARWRQERIIGEQEEAVLLTSLLYAADKVANTCGQYDAFLKHLGAEPYAEDGTHLVDATVYKPLELGLPQVVESEANRVYCGDADHLIDRMEADVLYLDPPYNSRQYIDNYHVLENIARWEKPRLYGKTRKFARDGLKSAYSRRSTAGAHLTRLIQRARARHILLSYNNEGIIPDEVIRAALEQRGPVELFERRYAIFGNGAGRSGRRPIVERLFYCRVVR</sequence>
<dbReference type="EMBL" id="PIUK01000049">
    <property type="protein sequence ID" value="MBY6275954.1"/>
    <property type="molecule type" value="Genomic_DNA"/>
</dbReference>
<dbReference type="InterPro" id="IPR012327">
    <property type="entry name" value="MeTrfase_D12"/>
</dbReference>
<evidence type="ECO:0000256" key="1">
    <source>
        <dbReference type="ARBA" id="ARBA00011900"/>
    </source>
</evidence>
<dbReference type="AlphaFoldDB" id="A0A953I8H9"/>
<reference evidence="6" key="1">
    <citation type="submission" date="2017-11" db="EMBL/GenBank/DDBJ databases">
        <title>Three new genomes from thermophilic consortium.</title>
        <authorList>
            <person name="Quaggio R."/>
            <person name="Amgarten D."/>
            <person name="Setubal J.C."/>
        </authorList>
    </citation>
    <scope>NUCLEOTIDE SEQUENCE</scope>
    <source>
        <strain evidence="6">ZCTH01-B2</strain>
    </source>
</reference>
<keyword evidence="2" id="KW-0489">Methyltransferase</keyword>
<evidence type="ECO:0000256" key="2">
    <source>
        <dbReference type="ARBA" id="ARBA00022603"/>
    </source>
</evidence>
<dbReference type="GO" id="GO:0009007">
    <property type="term" value="F:site-specific DNA-methyltransferase (adenine-specific) activity"/>
    <property type="evidence" value="ECO:0007669"/>
    <property type="project" value="UniProtKB-EC"/>
</dbReference>
<protein>
    <recommendedName>
        <fullName evidence="1">site-specific DNA-methyltransferase (adenine-specific)</fullName>
        <ecNumber evidence="1">2.1.1.72</ecNumber>
    </recommendedName>
</protein>
<proteinExistence type="predicted"/>
<keyword evidence="3" id="KW-0808">Transferase</keyword>